<evidence type="ECO:0000313" key="2">
    <source>
        <dbReference type="Proteomes" id="UP001161064"/>
    </source>
</evidence>
<organism evidence="1 2">
    <name type="scientific">Candidatus Phycosocius spiralis</name>
    <dbReference type="NCBI Taxonomy" id="2815099"/>
    <lineage>
        <taxon>Bacteria</taxon>
        <taxon>Pseudomonadati</taxon>
        <taxon>Pseudomonadota</taxon>
        <taxon>Alphaproteobacteria</taxon>
        <taxon>Caulobacterales</taxon>
        <taxon>Caulobacterales incertae sedis</taxon>
        <taxon>Candidatus Phycosocius</taxon>
    </lineage>
</organism>
<gene>
    <name evidence="1" type="ORF">PsB1_0980</name>
</gene>
<comment type="caution">
    <text evidence="1">The sequence shown here is derived from an EMBL/GenBank/DDBJ whole genome shotgun (WGS) entry which is preliminary data.</text>
</comment>
<reference evidence="1" key="2">
    <citation type="journal article" date="2023" name="ISME Commun">
        <title>Characterization of a bloom-associated alphaproteobacterial lineage, 'Candidatus Phycosocius': insights into freshwater algal-bacterial interactions.</title>
        <authorList>
            <person name="Tanabe Y."/>
            <person name="Yamaguchi H."/>
            <person name="Yoshida M."/>
            <person name="Kai A."/>
            <person name="Okazaki Y."/>
        </authorList>
    </citation>
    <scope>NUCLEOTIDE SEQUENCE</scope>
    <source>
        <strain evidence="1">BOTRYCO-1</strain>
    </source>
</reference>
<keyword evidence="2" id="KW-1185">Reference proteome</keyword>
<reference evidence="1" key="1">
    <citation type="submission" date="2021-05" db="EMBL/GenBank/DDBJ databases">
        <authorList>
            <person name="Tanabe Y."/>
        </authorList>
    </citation>
    <scope>NUCLEOTIDE SEQUENCE</scope>
    <source>
        <strain evidence="1">BOTRYCO-1</strain>
    </source>
</reference>
<evidence type="ECO:0000313" key="1">
    <source>
        <dbReference type="EMBL" id="GIU66826.1"/>
    </source>
</evidence>
<sequence length="50" mass="5384">MPLLAATLWKKARSGPVGDFGGYQAIKRDPKTGVYEVATESRKDGVALAY</sequence>
<name>A0ABQ4PV28_9PROT</name>
<proteinExistence type="predicted"/>
<protein>
    <submittedName>
        <fullName evidence="1">Uncharacterized protein</fullName>
    </submittedName>
</protein>
<dbReference type="EMBL" id="BPFZ01000005">
    <property type="protein sequence ID" value="GIU66826.1"/>
    <property type="molecule type" value="Genomic_DNA"/>
</dbReference>
<accession>A0ABQ4PV28</accession>
<dbReference type="Proteomes" id="UP001161064">
    <property type="component" value="Unassembled WGS sequence"/>
</dbReference>